<dbReference type="Proteomes" id="UP000325081">
    <property type="component" value="Unassembled WGS sequence"/>
</dbReference>
<evidence type="ECO:0000313" key="2">
    <source>
        <dbReference type="Proteomes" id="UP000325081"/>
    </source>
</evidence>
<keyword evidence="1" id="KW-0378">Hydrolase</keyword>
<keyword evidence="1" id="KW-0645">Protease</keyword>
<evidence type="ECO:0000313" key="1">
    <source>
        <dbReference type="EMBL" id="GER52501.1"/>
    </source>
</evidence>
<protein>
    <submittedName>
        <fullName evidence="1">ATP-dependent protease subunit HslV</fullName>
    </submittedName>
</protein>
<dbReference type="GO" id="GO:0006508">
    <property type="term" value="P:proteolysis"/>
    <property type="evidence" value="ECO:0007669"/>
    <property type="project" value="UniProtKB-KW"/>
</dbReference>
<accession>A0A5A7R880</accession>
<dbReference type="EMBL" id="BKCP01010403">
    <property type="protein sequence ID" value="GER52501.1"/>
    <property type="molecule type" value="Genomic_DNA"/>
</dbReference>
<comment type="caution">
    <text evidence="1">The sequence shown here is derived from an EMBL/GenBank/DDBJ whole genome shotgun (WGS) entry which is preliminary data.</text>
</comment>
<proteinExistence type="predicted"/>
<gene>
    <name evidence="1" type="ORF">STAS_29972</name>
</gene>
<reference evidence="2" key="1">
    <citation type="journal article" date="2019" name="Curr. Biol.">
        <title>Genome Sequence of Striga asiatica Provides Insight into the Evolution of Plant Parasitism.</title>
        <authorList>
            <person name="Yoshida S."/>
            <person name="Kim S."/>
            <person name="Wafula E.K."/>
            <person name="Tanskanen J."/>
            <person name="Kim Y.M."/>
            <person name="Honaas L."/>
            <person name="Yang Z."/>
            <person name="Spallek T."/>
            <person name="Conn C.E."/>
            <person name="Ichihashi Y."/>
            <person name="Cheong K."/>
            <person name="Cui S."/>
            <person name="Der J.P."/>
            <person name="Gundlach H."/>
            <person name="Jiao Y."/>
            <person name="Hori C."/>
            <person name="Ishida J.K."/>
            <person name="Kasahara H."/>
            <person name="Kiba T."/>
            <person name="Kim M.S."/>
            <person name="Koo N."/>
            <person name="Laohavisit A."/>
            <person name="Lee Y.H."/>
            <person name="Lumba S."/>
            <person name="McCourt P."/>
            <person name="Mortimer J.C."/>
            <person name="Mutuku J.M."/>
            <person name="Nomura T."/>
            <person name="Sasaki-Sekimoto Y."/>
            <person name="Seto Y."/>
            <person name="Wang Y."/>
            <person name="Wakatake T."/>
            <person name="Sakakibara H."/>
            <person name="Demura T."/>
            <person name="Yamaguchi S."/>
            <person name="Yoneyama K."/>
            <person name="Manabe R.I."/>
            <person name="Nelson D.C."/>
            <person name="Schulman A.H."/>
            <person name="Timko M.P."/>
            <person name="dePamphilis C.W."/>
            <person name="Choi D."/>
            <person name="Shirasu K."/>
        </authorList>
    </citation>
    <scope>NUCLEOTIDE SEQUENCE [LARGE SCALE GENOMIC DNA]</scope>
    <source>
        <strain evidence="2">cv. UVA1</strain>
    </source>
</reference>
<name>A0A5A7R880_STRAF</name>
<organism evidence="1 2">
    <name type="scientific">Striga asiatica</name>
    <name type="common">Asiatic witchweed</name>
    <name type="synonym">Buchnera asiatica</name>
    <dbReference type="NCBI Taxonomy" id="4170"/>
    <lineage>
        <taxon>Eukaryota</taxon>
        <taxon>Viridiplantae</taxon>
        <taxon>Streptophyta</taxon>
        <taxon>Embryophyta</taxon>
        <taxon>Tracheophyta</taxon>
        <taxon>Spermatophyta</taxon>
        <taxon>Magnoliopsida</taxon>
        <taxon>eudicotyledons</taxon>
        <taxon>Gunneridae</taxon>
        <taxon>Pentapetalae</taxon>
        <taxon>asterids</taxon>
        <taxon>lamiids</taxon>
        <taxon>Lamiales</taxon>
        <taxon>Orobanchaceae</taxon>
        <taxon>Buchnereae</taxon>
        <taxon>Striga</taxon>
    </lineage>
</organism>
<dbReference type="GO" id="GO:0008233">
    <property type="term" value="F:peptidase activity"/>
    <property type="evidence" value="ECO:0007669"/>
    <property type="project" value="UniProtKB-KW"/>
</dbReference>
<dbReference type="AlphaFoldDB" id="A0A5A7R880"/>
<sequence>MSVFERSREYCLDAFLQSVPAFIIAANSSLMGLVEGLTDLICVDILNNGVNYFLARFLCLVSKCISELFDFYVSTLVFIEEIKGFLEMLVISHLLQVYRDRNKLTTVEISIFIHVTL</sequence>
<keyword evidence="2" id="KW-1185">Reference proteome</keyword>